<feature type="transmembrane region" description="Helical" evidence="6">
    <location>
        <begin position="282"/>
        <end position="301"/>
    </location>
</feature>
<dbReference type="InterPro" id="IPR005829">
    <property type="entry name" value="Sugar_transporter_CS"/>
</dbReference>
<evidence type="ECO:0000256" key="3">
    <source>
        <dbReference type="ARBA" id="ARBA00022692"/>
    </source>
</evidence>
<dbReference type="InterPro" id="IPR036259">
    <property type="entry name" value="MFS_trans_sf"/>
</dbReference>
<comment type="caution">
    <text evidence="8">The sequence shown here is derived from an EMBL/GenBank/DDBJ whole genome shotgun (WGS) entry which is preliminary data.</text>
</comment>
<protein>
    <submittedName>
        <fullName evidence="8">General substrate transporter</fullName>
    </submittedName>
</protein>
<keyword evidence="3 6" id="KW-0812">Transmembrane</keyword>
<dbReference type="Pfam" id="PF00083">
    <property type="entry name" value="Sugar_tr"/>
    <property type="match status" value="1"/>
</dbReference>
<dbReference type="GO" id="GO:0005351">
    <property type="term" value="F:carbohydrate:proton symporter activity"/>
    <property type="evidence" value="ECO:0007669"/>
    <property type="project" value="TreeGrafter"/>
</dbReference>
<dbReference type="GO" id="GO:0016020">
    <property type="term" value="C:membrane"/>
    <property type="evidence" value="ECO:0007669"/>
    <property type="project" value="UniProtKB-SubCell"/>
</dbReference>
<dbReference type="AlphaFoldDB" id="A0A9P9IEC3"/>
<evidence type="ECO:0000256" key="5">
    <source>
        <dbReference type="ARBA" id="ARBA00023136"/>
    </source>
</evidence>
<feature type="transmembrane region" description="Helical" evidence="6">
    <location>
        <begin position="374"/>
        <end position="393"/>
    </location>
</feature>
<evidence type="ECO:0000313" key="8">
    <source>
        <dbReference type="EMBL" id="KAH7118593.1"/>
    </source>
</evidence>
<dbReference type="InterPro" id="IPR020846">
    <property type="entry name" value="MFS_dom"/>
</dbReference>
<evidence type="ECO:0000256" key="6">
    <source>
        <dbReference type="SAM" id="Phobius"/>
    </source>
</evidence>
<dbReference type="InterPro" id="IPR050360">
    <property type="entry name" value="MFS_Sugar_Transporters"/>
</dbReference>
<evidence type="ECO:0000313" key="9">
    <source>
        <dbReference type="Proteomes" id="UP000717696"/>
    </source>
</evidence>
<feature type="transmembrane region" description="Helical" evidence="6">
    <location>
        <begin position="21"/>
        <end position="48"/>
    </location>
</feature>
<dbReference type="Proteomes" id="UP000717696">
    <property type="component" value="Unassembled WGS sequence"/>
</dbReference>
<dbReference type="OrthoDB" id="6612291at2759"/>
<name>A0A9P9IEC3_9HYPO</name>
<dbReference type="InterPro" id="IPR005828">
    <property type="entry name" value="MFS_sugar_transport-like"/>
</dbReference>
<feature type="transmembrane region" description="Helical" evidence="6">
    <location>
        <begin position="316"/>
        <end position="339"/>
    </location>
</feature>
<dbReference type="PANTHER" id="PTHR48022">
    <property type="entry name" value="PLASTIDIC GLUCOSE TRANSPORTER 4"/>
    <property type="match status" value="1"/>
</dbReference>
<organism evidence="8 9">
    <name type="scientific">Dactylonectria estremocensis</name>
    <dbReference type="NCBI Taxonomy" id="1079267"/>
    <lineage>
        <taxon>Eukaryota</taxon>
        <taxon>Fungi</taxon>
        <taxon>Dikarya</taxon>
        <taxon>Ascomycota</taxon>
        <taxon>Pezizomycotina</taxon>
        <taxon>Sordariomycetes</taxon>
        <taxon>Hypocreomycetidae</taxon>
        <taxon>Hypocreales</taxon>
        <taxon>Nectriaceae</taxon>
        <taxon>Dactylonectria</taxon>
    </lineage>
</organism>
<sequence length="495" mass="53158">MVANDEEKLPLGKAIRKYPKVIGYCLGLTIVVVGWGYDLVVVGSITAVESFQEDYGARYEGELIIPSLWLSLWLAATPMGMAIGSLFAGWFQDTLGRKLSLTVGSIISAVGAAIIFCSYLPPDIGLRRILFTVGKVIQGFSVGILKVTAMTYISETAPTALRGSVMALIPTGNLTGQLIGSIVVYLVNDVEGNTGYLSAFGSQFIFAVAPFLLSIFMPESPAYLEEKGSPQKAIKAAERLYAPRVDHLAALEKIRENIAEEKALVANASFASCFRGTHARRTWIVIMANLFPAMFGLDLLAKSSYFLQTLGMKSSLSLMILIGGIIAGIVANGIGIWIMSRAGRRVTTITSMIGATILWAAIGVSGFWRGTVPQYFTAGTMIAIIMVCGMGCWPAGYAIMGETSSLRLRAKTQALGGVAQQGSSVLLSFVLPYTFNTDAGNLGGKTGFIFVGLCSIAIGICFFCLPEMKGRSVTDIDHMFTLKLPARAFKKWRSE</sequence>
<evidence type="ECO:0000256" key="2">
    <source>
        <dbReference type="ARBA" id="ARBA00010992"/>
    </source>
</evidence>
<feature type="transmembrane region" description="Helical" evidence="6">
    <location>
        <begin position="414"/>
        <end position="435"/>
    </location>
</feature>
<dbReference type="SUPFAM" id="SSF103473">
    <property type="entry name" value="MFS general substrate transporter"/>
    <property type="match status" value="1"/>
</dbReference>
<accession>A0A9P9IEC3</accession>
<feature type="domain" description="Major facilitator superfamily (MFS) profile" evidence="7">
    <location>
        <begin position="24"/>
        <end position="469"/>
    </location>
</feature>
<dbReference type="EMBL" id="JAGMUU010000031">
    <property type="protein sequence ID" value="KAH7118593.1"/>
    <property type="molecule type" value="Genomic_DNA"/>
</dbReference>
<dbReference type="PANTHER" id="PTHR48022:SF41">
    <property type="entry name" value="MAJOR FACILITATOR SUPERFAMILY (MFS) PROFILE DOMAIN-CONTAINING PROTEIN"/>
    <property type="match status" value="1"/>
</dbReference>
<feature type="transmembrane region" description="Helical" evidence="6">
    <location>
        <begin position="68"/>
        <end position="91"/>
    </location>
</feature>
<keyword evidence="9" id="KW-1185">Reference proteome</keyword>
<dbReference type="PROSITE" id="PS50850">
    <property type="entry name" value="MFS"/>
    <property type="match status" value="1"/>
</dbReference>
<proteinExistence type="inferred from homology"/>
<evidence type="ECO:0000256" key="4">
    <source>
        <dbReference type="ARBA" id="ARBA00022989"/>
    </source>
</evidence>
<dbReference type="Gene3D" id="1.20.1250.20">
    <property type="entry name" value="MFS general substrate transporter like domains"/>
    <property type="match status" value="1"/>
</dbReference>
<comment type="similarity">
    <text evidence="2">Belongs to the major facilitator superfamily. Sugar transporter (TC 2.A.1.1) family.</text>
</comment>
<reference evidence="8" key="1">
    <citation type="journal article" date="2021" name="Nat. Commun.">
        <title>Genetic determinants of endophytism in the Arabidopsis root mycobiome.</title>
        <authorList>
            <person name="Mesny F."/>
            <person name="Miyauchi S."/>
            <person name="Thiergart T."/>
            <person name="Pickel B."/>
            <person name="Atanasova L."/>
            <person name="Karlsson M."/>
            <person name="Huettel B."/>
            <person name="Barry K.W."/>
            <person name="Haridas S."/>
            <person name="Chen C."/>
            <person name="Bauer D."/>
            <person name="Andreopoulos W."/>
            <person name="Pangilinan J."/>
            <person name="LaButti K."/>
            <person name="Riley R."/>
            <person name="Lipzen A."/>
            <person name="Clum A."/>
            <person name="Drula E."/>
            <person name="Henrissat B."/>
            <person name="Kohler A."/>
            <person name="Grigoriev I.V."/>
            <person name="Martin F.M."/>
            <person name="Hacquard S."/>
        </authorList>
    </citation>
    <scope>NUCLEOTIDE SEQUENCE</scope>
    <source>
        <strain evidence="8">MPI-CAGE-AT-0021</strain>
    </source>
</reference>
<evidence type="ECO:0000256" key="1">
    <source>
        <dbReference type="ARBA" id="ARBA00004141"/>
    </source>
</evidence>
<feature type="transmembrane region" description="Helical" evidence="6">
    <location>
        <begin position="103"/>
        <end position="121"/>
    </location>
</feature>
<feature type="transmembrane region" description="Helical" evidence="6">
    <location>
        <begin position="447"/>
        <end position="465"/>
    </location>
</feature>
<feature type="transmembrane region" description="Helical" evidence="6">
    <location>
        <begin position="346"/>
        <end position="368"/>
    </location>
</feature>
<gene>
    <name evidence="8" type="ORF">B0J13DRAFT_590015</name>
</gene>
<keyword evidence="5 6" id="KW-0472">Membrane</keyword>
<evidence type="ECO:0000259" key="7">
    <source>
        <dbReference type="PROSITE" id="PS50850"/>
    </source>
</evidence>
<feature type="transmembrane region" description="Helical" evidence="6">
    <location>
        <begin position="199"/>
        <end position="217"/>
    </location>
</feature>
<feature type="transmembrane region" description="Helical" evidence="6">
    <location>
        <begin position="165"/>
        <end position="187"/>
    </location>
</feature>
<dbReference type="PROSITE" id="PS00217">
    <property type="entry name" value="SUGAR_TRANSPORT_2"/>
    <property type="match status" value="1"/>
</dbReference>
<comment type="subcellular location">
    <subcellularLocation>
        <location evidence="1">Membrane</location>
        <topology evidence="1">Multi-pass membrane protein</topology>
    </subcellularLocation>
</comment>
<keyword evidence="4 6" id="KW-1133">Transmembrane helix</keyword>
<feature type="transmembrane region" description="Helical" evidence="6">
    <location>
        <begin position="133"/>
        <end position="153"/>
    </location>
</feature>